<dbReference type="Gene3D" id="1.20.5.510">
    <property type="entry name" value="Single helix bin"/>
    <property type="match status" value="1"/>
</dbReference>
<evidence type="ECO:0000313" key="9">
    <source>
        <dbReference type="Proteomes" id="UP001464891"/>
    </source>
</evidence>
<comment type="similarity">
    <text evidence="2">Belongs to the PsaJ family.</text>
</comment>
<keyword evidence="3 7" id="KW-0812">Transmembrane</keyword>
<evidence type="ECO:0000256" key="2">
    <source>
        <dbReference type="ARBA" id="ARBA00006318"/>
    </source>
</evidence>
<evidence type="ECO:0000256" key="7">
    <source>
        <dbReference type="SAM" id="Phobius"/>
    </source>
</evidence>
<evidence type="ECO:0000256" key="1">
    <source>
        <dbReference type="ARBA" id="ARBA00004376"/>
    </source>
</evidence>
<evidence type="ECO:0000313" key="8">
    <source>
        <dbReference type="EMBL" id="MEP0817206.1"/>
    </source>
</evidence>
<proteinExistence type="inferred from homology"/>
<gene>
    <name evidence="8" type="ORF">NC998_08870</name>
</gene>
<organism evidence="8 9">
    <name type="scientific">Trichocoleus desertorum GB2-A4</name>
    <dbReference type="NCBI Taxonomy" id="2933944"/>
    <lineage>
        <taxon>Bacteria</taxon>
        <taxon>Bacillati</taxon>
        <taxon>Cyanobacteriota</taxon>
        <taxon>Cyanophyceae</taxon>
        <taxon>Leptolyngbyales</taxon>
        <taxon>Trichocoleusaceae</taxon>
        <taxon>Trichocoleus</taxon>
    </lineage>
</organism>
<dbReference type="SUPFAM" id="SSF81544">
    <property type="entry name" value="Subunit IX of photosystem I reaction centre, PsaJ"/>
    <property type="match status" value="1"/>
</dbReference>
<keyword evidence="9" id="KW-1185">Reference proteome</keyword>
<keyword evidence="5" id="KW-0793">Thylakoid</keyword>
<dbReference type="Proteomes" id="UP001464891">
    <property type="component" value="Unassembled WGS sequence"/>
</dbReference>
<sequence length="41" mass="4445">MNDFVKYLSNAPVLAVLFVSGALTAFILINKTFPDGLFLSP</sequence>
<dbReference type="Pfam" id="PF01701">
    <property type="entry name" value="PSI_PsaJ"/>
    <property type="match status" value="1"/>
</dbReference>
<evidence type="ECO:0000256" key="4">
    <source>
        <dbReference type="ARBA" id="ARBA00022989"/>
    </source>
</evidence>
<accession>A0ABV0J867</accession>
<name>A0ABV0J867_9CYAN</name>
<evidence type="ECO:0000256" key="3">
    <source>
        <dbReference type="ARBA" id="ARBA00022692"/>
    </source>
</evidence>
<dbReference type="RefSeq" id="WP_190437982.1">
    <property type="nucleotide sequence ID" value="NZ_JAMPKM010000004.1"/>
</dbReference>
<comment type="subcellular location">
    <subcellularLocation>
        <location evidence="1">Cellular thylakoid membrane</location>
        <topology evidence="1">Single-pass membrane protein</topology>
    </subcellularLocation>
</comment>
<protein>
    <submittedName>
        <fullName evidence="8">Photosystem I reaction center subunit IX</fullName>
    </submittedName>
</protein>
<keyword evidence="4 7" id="KW-1133">Transmembrane helix</keyword>
<comment type="caution">
    <text evidence="8">The sequence shown here is derived from an EMBL/GenBank/DDBJ whole genome shotgun (WGS) entry which is preliminary data.</text>
</comment>
<evidence type="ECO:0000256" key="6">
    <source>
        <dbReference type="ARBA" id="ARBA00023136"/>
    </source>
</evidence>
<reference evidence="8 9" key="1">
    <citation type="submission" date="2022-04" db="EMBL/GenBank/DDBJ databases">
        <title>Positive selection, recombination, and allopatry shape intraspecific diversity of widespread and dominant cyanobacteria.</title>
        <authorList>
            <person name="Wei J."/>
            <person name="Shu W."/>
            <person name="Hu C."/>
        </authorList>
    </citation>
    <scope>NUCLEOTIDE SEQUENCE [LARGE SCALE GENOMIC DNA]</scope>
    <source>
        <strain evidence="8 9">GB2-A4</strain>
    </source>
</reference>
<evidence type="ECO:0000256" key="5">
    <source>
        <dbReference type="ARBA" id="ARBA00023078"/>
    </source>
</evidence>
<dbReference type="EMBL" id="JAMPKM010000004">
    <property type="protein sequence ID" value="MEP0817206.1"/>
    <property type="molecule type" value="Genomic_DNA"/>
</dbReference>
<dbReference type="InterPro" id="IPR036062">
    <property type="entry name" value="PSI_PsaJ_sf"/>
</dbReference>
<dbReference type="InterPro" id="IPR002615">
    <property type="entry name" value="PSI_PsaJ"/>
</dbReference>
<keyword evidence="6 7" id="KW-0472">Membrane</keyword>
<feature type="transmembrane region" description="Helical" evidence="7">
    <location>
        <begin position="7"/>
        <end position="29"/>
    </location>
</feature>